<dbReference type="InterPro" id="IPR050750">
    <property type="entry name" value="C5-MTase"/>
</dbReference>
<keyword evidence="4 7" id="KW-0949">S-adenosyl-L-methionine</keyword>
<dbReference type="EC" id="2.1.1.37" evidence="1"/>
<organism evidence="8">
    <name type="scientific">Escherichia coli</name>
    <dbReference type="NCBI Taxonomy" id="562"/>
    <lineage>
        <taxon>Bacteria</taxon>
        <taxon>Pseudomonadati</taxon>
        <taxon>Pseudomonadota</taxon>
        <taxon>Gammaproteobacteria</taxon>
        <taxon>Enterobacterales</taxon>
        <taxon>Enterobacteriaceae</taxon>
        <taxon>Escherichia</taxon>
    </lineage>
</organism>
<dbReference type="Gene3D" id="3.40.50.150">
    <property type="entry name" value="Vaccinia Virus protein VP39"/>
    <property type="match status" value="1"/>
</dbReference>
<name>A0A3L0W262_ECOLX</name>
<evidence type="ECO:0000313" key="8">
    <source>
        <dbReference type="EMBL" id="MHO04617.1"/>
    </source>
</evidence>
<keyword evidence="3 7" id="KW-0808">Transferase</keyword>
<keyword evidence="5" id="KW-0680">Restriction system</keyword>
<evidence type="ECO:0000256" key="2">
    <source>
        <dbReference type="ARBA" id="ARBA00022603"/>
    </source>
</evidence>
<comment type="similarity">
    <text evidence="7">Belongs to the class I-like SAM-binding methyltransferase superfamily. C5-methyltransferase family.</text>
</comment>
<evidence type="ECO:0000256" key="4">
    <source>
        <dbReference type="ARBA" id="ARBA00022691"/>
    </source>
</evidence>
<accession>A0A3L0W262</accession>
<dbReference type="SUPFAM" id="SSF53335">
    <property type="entry name" value="S-adenosyl-L-methionine-dependent methyltransferases"/>
    <property type="match status" value="1"/>
</dbReference>
<dbReference type="PANTHER" id="PTHR46098:SF1">
    <property type="entry name" value="TRNA (CYTOSINE(38)-C(5))-METHYLTRANSFERASE"/>
    <property type="match status" value="1"/>
</dbReference>
<comment type="caution">
    <text evidence="8">The sequence shown here is derived from an EMBL/GenBank/DDBJ whole genome shotgun (WGS) entry which is preliminary data.</text>
</comment>
<dbReference type="InterPro" id="IPR001525">
    <property type="entry name" value="C5_MeTfrase"/>
</dbReference>
<dbReference type="PANTHER" id="PTHR46098">
    <property type="entry name" value="TRNA (CYTOSINE(38)-C(5))-METHYLTRANSFERASE"/>
    <property type="match status" value="1"/>
</dbReference>
<dbReference type="AlphaFoldDB" id="A0A3L0W262"/>
<evidence type="ECO:0000256" key="3">
    <source>
        <dbReference type="ARBA" id="ARBA00022679"/>
    </source>
</evidence>
<dbReference type="PROSITE" id="PS51679">
    <property type="entry name" value="SAM_MT_C5"/>
    <property type="match status" value="1"/>
</dbReference>
<protein>
    <recommendedName>
        <fullName evidence="1">DNA (cytosine-5-)-methyltransferase</fullName>
        <ecNumber evidence="1">2.1.1.37</ecNumber>
    </recommendedName>
</protein>
<sequence length="459" mass="50555">MTVIVNTKVGECRGRTRVWLEGAKLSRYGIHPGCRYSVSSSNGRIVLNTDGGRYKVSQRKRGDRTLPVMDLTMAEIAATFHVHQLLRVTIRHGKITITEHHLNKAVQEREERIVGKLRSGETLTVASFFTGFGVLDLAVHTGFARSGISSGVRMAVECEQKYLDVGLRNNASIWGQDPYIYESKIEHVPTDDFYPAAEILIAGVPCTGASRAGISKNKLQNAEDHTTAGAAFYWTLRLLEQLNPAVFIMENVPEYLRTASMSVIRSVLDTFGYELTERVMSGNDFGALENRSRAVVVAISKGLSGFDLDDVVSLYEKAADMSCALDPVSDDSALWRPYEYLAAKEESDKAAGKGFRRQILNGAAERCGTIGRGYAKGRSTEPLLAHPRQSGLFRQLTPAEHCRVKRIPESLIVSECVTTAHEGVGQSVIFSVFESMAASLGEWLKEAAESWFPAWRVAA</sequence>
<reference evidence="8" key="1">
    <citation type="submission" date="2018-10" db="EMBL/GenBank/DDBJ databases">
        <authorList>
            <consortium name="NARMS: The National Antimicrobial Resistance Monitoring System"/>
        </authorList>
    </citation>
    <scope>NUCLEOTIDE SEQUENCE [LARGE SCALE GENOMIC DNA]</scope>
    <source>
        <strain evidence="8">CVM N17EC0388</strain>
    </source>
</reference>
<dbReference type="InterPro" id="IPR029063">
    <property type="entry name" value="SAM-dependent_MTases_sf"/>
</dbReference>
<dbReference type="Pfam" id="PF00145">
    <property type="entry name" value="DNA_methylase"/>
    <property type="match status" value="1"/>
</dbReference>
<evidence type="ECO:0000256" key="7">
    <source>
        <dbReference type="PROSITE-ProRule" id="PRU01016"/>
    </source>
</evidence>
<gene>
    <name evidence="8" type="ORF">D9F05_09555</name>
</gene>
<dbReference type="GO" id="GO:0003886">
    <property type="term" value="F:DNA (cytosine-5-)-methyltransferase activity"/>
    <property type="evidence" value="ECO:0007669"/>
    <property type="project" value="UniProtKB-EC"/>
</dbReference>
<feature type="active site" evidence="7">
    <location>
        <position position="206"/>
    </location>
</feature>
<dbReference type="EMBL" id="RNRV01000013">
    <property type="protein sequence ID" value="MHO04617.1"/>
    <property type="molecule type" value="Genomic_DNA"/>
</dbReference>
<evidence type="ECO:0000256" key="1">
    <source>
        <dbReference type="ARBA" id="ARBA00011975"/>
    </source>
</evidence>
<comment type="catalytic activity">
    <reaction evidence="6">
        <text>a 2'-deoxycytidine in DNA + S-adenosyl-L-methionine = a 5-methyl-2'-deoxycytidine in DNA + S-adenosyl-L-homocysteine + H(+)</text>
        <dbReference type="Rhea" id="RHEA:13681"/>
        <dbReference type="Rhea" id="RHEA-COMP:11369"/>
        <dbReference type="Rhea" id="RHEA-COMP:11370"/>
        <dbReference type="ChEBI" id="CHEBI:15378"/>
        <dbReference type="ChEBI" id="CHEBI:57856"/>
        <dbReference type="ChEBI" id="CHEBI:59789"/>
        <dbReference type="ChEBI" id="CHEBI:85452"/>
        <dbReference type="ChEBI" id="CHEBI:85454"/>
        <dbReference type="EC" id="2.1.1.37"/>
    </reaction>
</comment>
<dbReference type="PRINTS" id="PR00105">
    <property type="entry name" value="C5METTRFRASE"/>
</dbReference>
<dbReference type="GO" id="GO:0009307">
    <property type="term" value="P:DNA restriction-modification system"/>
    <property type="evidence" value="ECO:0007669"/>
    <property type="project" value="UniProtKB-KW"/>
</dbReference>
<proteinExistence type="inferred from homology"/>
<dbReference type="GO" id="GO:0032259">
    <property type="term" value="P:methylation"/>
    <property type="evidence" value="ECO:0007669"/>
    <property type="project" value="UniProtKB-KW"/>
</dbReference>
<keyword evidence="2 7" id="KW-0489">Methyltransferase</keyword>
<evidence type="ECO:0000256" key="5">
    <source>
        <dbReference type="ARBA" id="ARBA00022747"/>
    </source>
</evidence>
<evidence type="ECO:0000256" key="6">
    <source>
        <dbReference type="ARBA" id="ARBA00047422"/>
    </source>
</evidence>